<evidence type="ECO:0000313" key="1">
    <source>
        <dbReference type="EMBL" id="GJS84062.1"/>
    </source>
</evidence>
<reference evidence="1" key="1">
    <citation type="journal article" date="2022" name="Int. J. Mol. Sci.">
        <title>Draft Genome of Tanacetum Coccineum: Genomic Comparison of Closely Related Tanacetum-Family Plants.</title>
        <authorList>
            <person name="Yamashiro T."/>
            <person name="Shiraishi A."/>
            <person name="Nakayama K."/>
            <person name="Satake H."/>
        </authorList>
    </citation>
    <scope>NUCLEOTIDE SEQUENCE</scope>
</reference>
<gene>
    <name evidence="1" type="ORF">Tco_0750603</name>
</gene>
<reference evidence="1" key="2">
    <citation type="submission" date="2022-01" db="EMBL/GenBank/DDBJ databases">
        <authorList>
            <person name="Yamashiro T."/>
            <person name="Shiraishi A."/>
            <person name="Satake H."/>
            <person name="Nakayama K."/>
        </authorList>
    </citation>
    <scope>NUCLEOTIDE SEQUENCE</scope>
</reference>
<sequence>MGICKCAKAHSASSSLFRPGRHGFTYGPVKDTFQTSIGHLDLPTCLWRIRVERRNGYDEFNLFPREDENGTIKSMPQNVKHFTNLDGVLRHLIPLRSFSLSLARVTVFDKLVGILVNGGPKEARIKDLFGG</sequence>
<proteinExistence type="predicted"/>
<accession>A0ABQ4Z2I7</accession>
<evidence type="ECO:0008006" key="3">
    <source>
        <dbReference type="Google" id="ProtNLM"/>
    </source>
</evidence>
<organism evidence="1 2">
    <name type="scientific">Tanacetum coccineum</name>
    <dbReference type="NCBI Taxonomy" id="301880"/>
    <lineage>
        <taxon>Eukaryota</taxon>
        <taxon>Viridiplantae</taxon>
        <taxon>Streptophyta</taxon>
        <taxon>Embryophyta</taxon>
        <taxon>Tracheophyta</taxon>
        <taxon>Spermatophyta</taxon>
        <taxon>Magnoliopsida</taxon>
        <taxon>eudicotyledons</taxon>
        <taxon>Gunneridae</taxon>
        <taxon>Pentapetalae</taxon>
        <taxon>asterids</taxon>
        <taxon>campanulids</taxon>
        <taxon>Asterales</taxon>
        <taxon>Asteraceae</taxon>
        <taxon>Asteroideae</taxon>
        <taxon>Anthemideae</taxon>
        <taxon>Anthemidinae</taxon>
        <taxon>Tanacetum</taxon>
    </lineage>
</organism>
<dbReference type="Proteomes" id="UP001151760">
    <property type="component" value="Unassembled WGS sequence"/>
</dbReference>
<keyword evidence="2" id="KW-1185">Reference proteome</keyword>
<comment type="caution">
    <text evidence="1">The sequence shown here is derived from an EMBL/GenBank/DDBJ whole genome shotgun (WGS) entry which is preliminary data.</text>
</comment>
<protein>
    <recommendedName>
        <fullName evidence="3">CUB domain-containing protein</fullName>
    </recommendedName>
</protein>
<evidence type="ECO:0000313" key="2">
    <source>
        <dbReference type="Proteomes" id="UP001151760"/>
    </source>
</evidence>
<dbReference type="EMBL" id="BQNB010010947">
    <property type="protein sequence ID" value="GJS84062.1"/>
    <property type="molecule type" value="Genomic_DNA"/>
</dbReference>
<name>A0ABQ4Z2I7_9ASTR</name>